<protein>
    <recommendedName>
        <fullName evidence="4">SCP domain-containing protein</fullName>
    </recommendedName>
</protein>
<comment type="caution">
    <text evidence="2">The sequence shown here is derived from an EMBL/GenBank/DDBJ whole genome shotgun (WGS) entry which is preliminary data.</text>
</comment>
<dbReference type="InterPro" id="IPR035940">
    <property type="entry name" value="CAP_sf"/>
</dbReference>
<name>A0A016VJ56_9BILA</name>
<dbReference type="AlphaFoldDB" id="A0A016VJ56"/>
<reference evidence="3" key="1">
    <citation type="journal article" date="2015" name="Nat. Genet.">
        <title>The genome and transcriptome of the zoonotic hookworm Ancylostoma ceylanicum identify infection-specific gene families.</title>
        <authorList>
            <person name="Schwarz E.M."/>
            <person name="Hu Y."/>
            <person name="Antoshechkin I."/>
            <person name="Miller M.M."/>
            <person name="Sternberg P.W."/>
            <person name="Aroian R.V."/>
        </authorList>
    </citation>
    <scope>NUCLEOTIDE SEQUENCE</scope>
    <source>
        <strain evidence="3">HY135</strain>
    </source>
</reference>
<feature type="signal peptide" evidence="1">
    <location>
        <begin position="1"/>
        <end position="15"/>
    </location>
</feature>
<dbReference type="Proteomes" id="UP000024635">
    <property type="component" value="Unassembled WGS sequence"/>
</dbReference>
<feature type="chain" id="PRO_5013175571" description="SCP domain-containing protein" evidence="1">
    <location>
        <begin position="16"/>
        <end position="139"/>
    </location>
</feature>
<dbReference type="EMBL" id="JARK01001345">
    <property type="protein sequence ID" value="EYC27624.1"/>
    <property type="molecule type" value="Genomic_DNA"/>
</dbReference>
<proteinExistence type="predicted"/>
<keyword evidence="3" id="KW-1185">Reference proteome</keyword>
<gene>
    <name evidence="2" type="primary">Acey_s0009.g830</name>
    <name evidence="2" type="ORF">Y032_0009g830</name>
</gene>
<evidence type="ECO:0000313" key="3">
    <source>
        <dbReference type="Proteomes" id="UP000024635"/>
    </source>
</evidence>
<dbReference type="OrthoDB" id="10425808at2759"/>
<evidence type="ECO:0000256" key="1">
    <source>
        <dbReference type="SAM" id="SignalP"/>
    </source>
</evidence>
<evidence type="ECO:0000313" key="2">
    <source>
        <dbReference type="EMBL" id="EYC27624.1"/>
    </source>
</evidence>
<organism evidence="2 3">
    <name type="scientific">Ancylostoma ceylanicum</name>
    <dbReference type="NCBI Taxonomy" id="53326"/>
    <lineage>
        <taxon>Eukaryota</taxon>
        <taxon>Metazoa</taxon>
        <taxon>Ecdysozoa</taxon>
        <taxon>Nematoda</taxon>
        <taxon>Chromadorea</taxon>
        <taxon>Rhabditida</taxon>
        <taxon>Rhabditina</taxon>
        <taxon>Rhabditomorpha</taxon>
        <taxon>Strongyloidea</taxon>
        <taxon>Ancylostomatidae</taxon>
        <taxon>Ancylostomatinae</taxon>
        <taxon>Ancylostoma</taxon>
    </lineage>
</organism>
<accession>A0A016VJ56</accession>
<evidence type="ECO:0008006" key="4">
    <source>
        <dbReference type="Google" id="ProtNLM"/>
    </source>
</evidence>
<keyword evidence="1" id="KW-0732">Signal</keyword>
<dbReference type="Gene3D" id="3.40.33.10">
    <property type="entry name" value="CAP"/>
    <property type="match status" value="1"/>
</dbReference>
<sequence length="139" mass="15901">MQWLLVLLSATALLAETPENPIDCAMAQHYRKKIENFHKELRSGIPEAKYDCELERKARLDKIDGYGTIKINLPKNNGKSVDENLKEAFTKLPEGKKLRQIKDPQVTKYGCWGKFYSQIYNQLSVVCIYDHKVGGGKNN</sequence>